<name>A0A1H4HFB7_9BACI</name>
<accession>A0A1H4HFB7</accession>
<sequence>MKIKTIALSFLATTALVACQADPEEGAQNNDNINGPENVGFERDAEEMADGDDRGKGDMRSTNYEVADQAAKTITDQVEGVDRANVLTTRNNAYVAVVIDGKDKGDKNGNNNDTNGTNNDLGNQMNNANGVRDNGNNDNGMDVGRNEDGDVSDEMKKKIADIVKNQNEDIDNVYVSTNPDFVDLTTNYANNVDGGEPVEGFFRQFGEMVDRIFPDAE</sequence>
<dbReference type="AlphaFoldDB" id="A0A1H4HFB7"/>
<dbReference type="EMBL" id="FNQR01000028">
    <property type="protein sequence ID" value="SEB20533.1"/>
    <property type="molecule type" value="Genomic_DNA"/>
</dbReference>
<dbReference type="STRING" id="571932.SAMN05421743_12817"/>
<dbReference type="OrthoDB" id="1707228at2"/>
<evidence type="ECO:0000313" key="3">
    <source>
        <dbReference type="EMBL" id="SEB20533.1"/>
    </source>
</evidence>
<proteinExistence type="predicted"/>
<keyword evidence="2" id="KW-0732">Signal</keyword>
<feature type="chain" id="PRO_5039429823" evidence="2">
    <location>
        <begin position="21"/>
        <end position="217"/>
    </location>
</feature>
<dbReference type="PROSITE" id="PS51257">
    <property type="entry name" value="PROKAR_LIPOPROTEIN"/>
    <property type="match status" value="1"/>
</dbReference>
<evidence type="ECO:0000313" key="4">
    <source>
        <dbReference type="Proteomes" id="UP000198584"/>
    </source>
</evidence>
<evidence type="ECO:0000256" key="1">
    <source>
        <dbReference type="SAM" id="MobiDB-lite"/>
    </source>
</evidence>
<feature type="compositionally biased region" description="Low complexity" evidence="1">
    <location>
        <begin position="108"/>
        <end position="143"/>
    </location>
</feature>
<dbReference type="RefSeq" id="WP_093046881.1">
    <property type="nucleotide sequence ID" value="NZ_FNQR01000028.1"/>
</dbReference>
<organism evidence="3 4">
    <name type="scientific">Thalassobacillus cyri</name>
    <dbReference type="NCBI Taxonomy" id="571932"/>
    <lineage>
        <taxon>Bacteria</taxon>
        <taxon>Bacillati</taxon>
        <taxon>Bacillota</taxon>
        <taxon>Bacilli</taxon>
        <taxon>Bacillales</taxon>
        <taxon>Bacillaceae</taxon>
        <taxon>Thalassobacillus</taxon>
    </lineage>
</organism>
<gene>
    <name evidence="3" type="ORF">SAMN05421743_12817</name>
</gene>
<feature type="region of interest" description="Disordered" evidence="1">
    <location>
        <begin position="25"/>
        <end position="61"/>
    </location>
</feature>
<feature type="region of interest" description="Disordered" evidence="1">
    <location>
        <begin position="103"/>
        <end position="152"/>
    </location>
</feature>
<reference evidence="3 4" key="1">
    <citation type="submission" date="2016-10" db="EMBL/GenBank/DDBJ databases">
        <authorList>
            <person name="de Groot N.N."/>
        </authorList>
    </citation>
    <scope>NUCLEOTIDE SEQUENCE [LARGE SCALE GENOMIC DNA]</scope>
    <source>
        <strain evidence="3 4">CCM7597</strain>
    </source>
</reference>
<evidence type="ECO:0000256" key="2">
    <source>
        <dbReference type="SAM" id="SignalP"/>
    </source>
</evidence>
<dbReference type="InterPro" id="IPR019076">
    <property type="entry name" value="Spore_lipoprot_YhcN/YlaJ-like"/>
</dbReference>
<keyword evidence="4" id="KW-1185">Reference proteome</keyword>
<keyword evidence="3" id="KW-0449">Lipoprotein</keyword>
<protein>
    <submittedName>
        <fullName evidence="3">Sporulation lipoprotein, YhcN/YlaJ family</fullName>
    </submittedName>
</protein>
<dbReference type="Pfam" id="PF09580">
    <property type="entry name" value="Spore_YhcN_YlaJ"/>
    <property type="match status" value="2"/>
</dbReference>
<dbReference type="Proteomes" id="UP000198584">
    <property type="component" value="Unassembled WGS sequence"/>
</dbReference>
<feature type="signal peptide" evidence="2">
    <location>
        <begin position="1"/>
        <end position="20"/>
    </location>
</feature>